<feature type="domain" description="Solute-binding protein family 3/N-terminal" evidence="2">
    <location>
        <begin position="7"/>
        <end position="316"/>
    </location>
</feature>
<evidence type="ECO:0000259" key="2">
    <source>
        <dbReference type="Pfam" id="PF00497"/>
    </source>
</evidence>
<protein>
    <recommendedName>
        <fullName evidence="2">Solute-binding protein family 3/N-terminal domain-containing protein</fullName>
    </recommendedName>
</protein>
<evidence type="ECO:0000256" key="1">
    <source>
        <dbReference type="SAM" id="Phobius"/>
    </source>
</evidence>
<accession>A0AA36DG21</accession>
<feature type="transmembrane region" description="Helical" evidence="1">
    <location>
        <begin position="95"/>
        <end position="117"/>
    </location>
</feature>
<dbReference type="Pfam" id="PF00497">
    <property type="entry name" value="SBP_bac_3"/>
    <property type="match status" value="1"/>
</dbReference>
<evidence type="ECO:0000313" key="4">
    <source>
        <dbReference type="Proteomes" id="UP001177023"/>
    </source>
</evidence>
<dbReference type="SUPFAM" id="SSF53850">
    <property type="entry name" value="Periplasmic binding protein-like II"/>
    <property type="match status" value="1"/>
</dbReference>
<keyword evidence="1" id="KW-0812">Transmembrane</keyword>
<name>A0AA36DG21_9BILA</name>
<dbReference type="Proteomes" id="UP001177023">
    <property type="component" value="Unassembled WGS sequence"/>
</dbReference>
<dbReference type="Gene3D" id="3.40.190.10">
    <property type="entry name" value="Periplasmic binding protein-like II"/>
    <property type="match status" value="1"/>
</dbReference>
<evidence type="ECO:0000313" key="3">
    <source>
        <dbReference type="EMBL" id="CAJ0587004.1"/>
    </source>
</evidence>
<dbReference type="PANTHER" id="PTHR22714:SF8">
    <property type="entry name" value="PROTEIN CBG02446"/>
    <property type="match status" value="1"/>
</dbReference>
<feature type="non-terminal residue" evidence="3">
    <location>
        <position position="355"/>
    </location>
</feature>
<dbReference type="InterPro" id="IPR040128">
    <property type="entry name" value="T25E4.2-like"/>
</dbReference>
<keyword evidence="1" id="KW-1133">Transmembrane helix</keyword>
<gene>
    <name evidence="3" type="ORF">MSPICULIGERA_LOCUS24984</name>
</gene>
<keyword evidence="4" id="KW-1185">Reference proteome</keyword>
<comment type="caution">
    <text evidence="3">The sequence shown here is derived from an EMBL/GenBank/DDBJ whole genome shotgun (WGS) entry which is preliminary data.</text>
</comment>
<sequence length="355" mass="40240">MTCRRPGADVEMLNAALKIAGLRAEVIQQDVMTRDSVDWVSNGTADLTVHSIIQRTDRMSKVDFTLPINYLVYGYLVKEVDDVQIEDFIVRSIELTMYPIILLAFALSALLMCLLSGNRTKPRFYDWCMHCIMVLLKQPSLKERFDQKTAIIVASWTWFCFFFIIFYESSMKSTMTLTAKKGYIFNNLNGVLDAVELHGWSILGDKSSYDPAVFCRNDVHDCTGRIDKLRPKFLPKESFNASDVIQILAANPKAIFFSGIQTDILREDVVYYDRSRRVLFIRDVGLPTEMLAFAVNKKAGNVCRRLNDAIGSMQSSYSNFAGRARLGVVAFVGDHFSQISVIQPEPRLYLSLPGI</sequence>
<dbReference type="AlphaFoldDB" id="A0AA36DG21"/>
<feature type="transmembrane region" description="Helical" evidence="1">
    <location>
        <begin position="149"/>
        <end position="167"/>
    </location>
</feature>
<proteinExistence type="predicted"/>
<dbReference type="PANTHER" id="PTHR22714">
    <property type="entry name" value="PROTEIN CBG02446-RELATED"/>
    <property type="match status" value="1"/>
</dbReference>
<keyword evidence="1" id="KW-0472">Membrane</keyword>
<reference evidence="3" key="1">
    <citation type="submission" date="2023-06" db="EMBL/GenBank/DDBJ databases">
        <authorList>
            <person name="Delattre M."/>
        </authorList>
    </citation>
    <scope>NUCLEOTIDE SEQUENCE</scope>
    <source>
        <strain evidence="3">AF72</strain>
    </source>
</reference>
<dbReference type="InterPro" id="IPR001638">
    <property type="entry name" value="Solute-binding_3/MltF_N"/>
</dbReference>
<organism evidence="3 4">
    <name type="scientific">Mesorhabditis spiculigera</name>
    <dbReference type="NCBI Taxonomy" id="96644"/>
    <lineage>
        <taxon>Eukaryota</taxon>
        <taxon>Metazoa</taxon>
        <taxon>Ecdysozoa</taxon>
        <taxon>Nematoda</taxon>
        <taxon>Chromadorea</taxon>
        <taxon>Rhabditida</taxon>
        <taxon>Rhabditina</taxon>
        <taxon>Rhabditomorpha</taxon>
        <taxon>Rhabditoidea</taxon>
        <taxon>Rhabditidae</taxon>
        <taxon>Mesorhabditinae</taxon>
        <taxon>Mesorhabditis</taxon>
    </lineage>
</organism>
<dbReference type="EMBL" id="CATQJA010002709">
    <property type="protein sequence ID" value="CAJ0587004.1"/>
    <property type="molecule type" value="Genomic_DNA"/>
</dbReference>